<name>R4YQX9_OLEAN</name>
<feature type="domain" description="Transposase IS4-like" evidence="2">
    <location>
        <begin position="1"/>
        <end position="127"/>
    </location>
</feature>
<organism evidence="3 4">
    <name type="scientific">Oleispira antarctica RB-8</name>
    <dbReference type="NCBI Taxonomy" id="698738"/>
    <lineage>
        <taxon>Bacteria</taxon>
        <taxon>Pseudomonadati</taxon>
        <taxon>Pseudomonadota</taxon>
        <taxon>Gammaproteobacteria</taxon>
        <taxon>Oceanospirillales</taxon>
        <taxon>Oceanospirillaceae</taxon>
        <taxon>Oleispira</taxon>
    </lineage>
</organism>
<reference evidence="3 4" key="1">
    <citation type="journal article" date="2013" name="Nat. Commun.">
        <title>Genome sequence and functional genomic analysis of the oil-degrading bacterium Oleispira antarctica.</title>
        <authorList>
            <person name="Kube M."/>
            <person name="Chernikova T.N."/>
            <person name="Al-Ramahi Y."/>
            <person name="Beloqui A."/>
            <person name="Lopez-Cortez N."/>
            <person name="Guazzaroni M.E."/>
            <person name="Heipieper H.J."/>
            <person name="Klages S."/>
            <person name="Kotsyurbenko O.R."/>
            <person name="Langer I."/>
            <person name="Nechitaylo T.Y."/>
            <person name="Lunsdorf H."/>
            <person name="Fernandez M."/>
            <person name="Juarez S."/>
            <person name="Ciordia S."/>
            <person name="Singer A."/>
            <person name="Kagan O."/>
            <person name="Egorova O."/>
            <person name="Petit P.A."/>
            <person name="Stogios P."/>
            <person name="Kim Y."/>
            <person name="Tchigvintsev A."/>
            <person name="Flick R."/>
            <person name="Denaro R."/>
            <person name="Genovese M."/>
            <person name="Albar J.P."/>
            <person name="Reva O.N."/>
            <person name="Martinez-Gomariz M."/>
            <person name="Tran H."/>
            <person name="Ferrer M."/>
            <person name="Savchenko A."/>
            <person name="Yakunin A.F."/>
            <person name="Yakimov M.M."/>
            <person name="Golyshina O.V."/>
            <person name="Reinhardt R."/>
            <person name="Golyshin P.N."/>
        </authorList>
    </citation>
    <scope>NUCLEOTIDE SEQUENCE [LARGE SCALE GENOMIC DNA]</scope>
</reference>
<accession>R4YQX9</accession>
<feature type="region of interest" description="Disordered" evidence="1">
    <location>
        <begin position="1"/>
        <end position="25"/>
    </location>
</feature>
<dbReference type="InterPro" id="IPR002559">
    <property type="entry name" value="Transposase_11"/>
</dbReference>
<evidence type="ECO:0000313" key="4">
    <source>
        <dbReference type="Proteomes" id="UP000032749"/>
    </source>
</evidence>
<dbReference type="PANTHER" id="PTHR35604">
    <property type="entry name" value="TRANSPOSASE INSH FOR INSERTION SEQUENCE ELEMENT IS5A-RELATED"/>
    <property type="match status" value="1"/>
</dbReference>
<dbReference type="PANTHER" id="PTHR35604:SF2">
    <property type="entry name" value="TRANSPOSASE INSH FOR INSERTION SEQUENCE ELEMENT IS5A-RELATED"/>
    <property type="match status" value="1"/>
</dbReference>
<evidence type="ECO:0000313" key="3">
    <source>
        <dbReference type="EMBL" id="CCK77616.1"/>
    </source>
</evidence>
<dbReference type="GO" id="GO:0003677">
    <property type="term" value="F:DNA binding"/>
    <property type="evidence" value="ECO:0007669"/>
    <property type="project" value="InterPro"/>
</dbReference>
<dbReference type="GO" id="GO:0006313">
    <property type="term" value="P:DNA transposition"/>
    <property type="evidence" value="ECO:0007669"/>
    <property type="project" value="InterPro"/>
</dbReference>
<evidence type="ECO:0000256" key="1">
    <source>
        <dbReference type="SAM" id="MobiDB-lite"/>
    </source>
</evidence>
<dbReference type="HOGENOM" id="CLU_1823398_0_0_6"/>
<sequence length="141" mass="15632">MHTGVDEDGFIHSQTVTPGNVRDSQERDHLLLRDESALYADAAYSSQDTRDKLKEHGIGDQVQRKGYRNNPLSEADKIRNAEIAVTRGGGERPFATYKWHFKLARTRLMGLAKNTTLFGLAAMAANIKKGAVFLGLYGLPN</sequence>
<dbReference type="Proteomes" id="UP000032749">
    <property type="component" value="Chromosome"/>
</dbReference>
<dbReference type="STRING" id="698738.OLEAN_C34400"/>
<keyword evidence="4" id="KW-1185">Reference proteome</keyword>
<dbReference type="AlphaFoldDB" id="R4YQX9"/>
<dbReference type="GO" id="GO:0004803">
    <property type="term" value="F:transposase activity"/>
    <property type="evidence" value="ECO:0007669"/>
    <property type="project" value="InterPro"/>
</dbReference>
<evidence type="ECO:0000259" key="2">
    <source>
        <dbReference type="Pfam" id="PF01609"/>
    </source>
</evidence>
<dbReference type="Pfam" id="PF01609">
    <property type="entry name" value="DDE_Tnp_1"/>
    <property type="match status" value="1"/>
</dbReference>
<dbReference type="KEGG" id="oai:OLEAN_C34400"/>
<dbReference type="EMBL" id="FO203512">
    <property type="protein sequence ID" value="CCK77616.1"/>
    <property type="molecule type" value="Genomic_DNA"/>
</dbReference>
<gene>
    <name evidence="3" type="ORF">OLEAN_C34400</name>
</gene>
<proteinExistence type="predicted"/>
<protein>
    <submittedName>
        <fullName evidence="3">Transposase, probable</fullName>
    </submittedName>
</protein>